<evidence type="ECO:0000256" key="2">
    <source>
        <dbReference type="SAM" id="MobiDB-lite"/>
    </source>
</evidence>
<name>A0A2K3MKY7_TRIPR</name>
<dbReference type="Pfam" id="PF23469">
    <property type="entry name" value="KH_12"/>
    <property type="match status" value="1"/>
</dbReference>
<dbReference type="SUPFAM" id="SSF52540">
    <property type="entry name" value="P-loop containing nucleoside triphosphate hydrolases"/>
    <property type="match status" value="1"/>
</dbReference>
<dbReference type="Gene3D" id="3.40.50.300">
    <property type="entry name" value="P-loop containing nucleotide triphosphate hydrolases"/>
    <property type="match status" value="1"/>
</dbReference>
<dbReference type="CDD" id="cd22475">
    <property type="entry name" value="KH-I_AtRH42_like"/>
    <property type="match status" value="1"/>
</dbReference>
<keyword evidence="1" id="KW-0694">RNA-binding</keyword>
<feature type="non-terminal residue" evidence="4">
    <location>
        <position position="363"/>
    </location>
</feature>
<feature type="domain" description="Helicase C-terminal" evidence="3">
    <location>
        <begin position="1"/>
        <end position="114"/>
    </location>
</feature>
<gene>
    <name evidence="4" type="ORF">L195_g047555</name>
</gene>
<keyword evidence="4" id="KW-0067">ATP-binding</keyword>
<feature type="compositionally biased region" description="Acidic residues" evidence="2">
    <location>
        <begin position="164"/>
        <end position="173"/>
    </location>
</feature>
<dbReference type="SMART" id="SM00490">
    <property type="entry name" value="HELICc"/>
    <property type="match status" value="1"/>
</dbReference>
<dbReference type="InterPro" id="IPR001650">
    <property type="entry name" value="Helicase_C-like"/>
</dbReference>
<comment type="caution">
    <text evidence="4">The sequence shown here is derived from an EMBL/GenBank/DDBJ whole genome shotgun (WGS) entry which is preliminary data.</text>
</comment>
<dbReference type="InterPro" id="IPR027417">
    <property type="entry name" value="P-loop_NTPase"/>
</dbReference>
<dbReference type="GO" id="GO:0003723">
    <property type="term" value="F:RNA binding"/>
    <property type="evidence" value="ECO:0007669"/>
    <property type="project" value="UniProtKB-KW"/>
</dbReference>
<dbReference type="PANTHER" id="PTHR47958">
    <property type="entry name" value="ATP-DEPENDENT RNA HELICASE DBP3"/>
    <property type="match status" value="1"/>
</dbReference>
<evidence type="ECO:0000313" key="5">
    <source>
        <dbReference type="Proteomes" id="UP000236291"/>
    </source>
</evidence>
<dbReference type="Pfam" id="PF00271">
    <property type="entry name" value="Helicase_C"/>
    <property type="match status" value="1"/>
</dbReference>
<evidence type="ECO:0000259" key="3">
    <source>
        <dbReference type="PROSITE" id="PS51194"/>
    </source>
</evidence>
<dbReference type="InterPro" id="IPR056149">
    <property type="entry name" value="PRP5/DDX46/KHDC4_KH"/>
</dbReference>
<dbReference type="GO" id="GO:0004386">
    <property type="term" value="F:helicase activity"/>
    <property type="evidence" value="ECO:0007669"/>
    <property type="project" value="UniProtKB-KW"/>
</dbReference>
<keyword evidence="4" id="KW-0347">Helicase</keyword>
<organism evidence="4 5">
    <name type="scientific">Trifolium pratense</name>
    <name type="common">Red clover</name>
    <dbReference type="NCBI Taxonomy" id="57577"/>
    <lineage>
        <taxon>Eukaryota</taxon>
        <taxon>Viridiplantae</taxon>
        <taxon>Streptophyta</taxon>
        <taxon>Embryophyta</taxon>
        <taxon>Tracheophyta</taxon>
        <taxon>Spermatophyta</taxon>
        <taxon>Magnoliopsida</taxon>
        <taxon>eudicotyledons</taxon>
        <taxon>Gunneridae</taxon>
        <taxon>Pentapetalae</taxon>
        <taxon>rosids</taxon>
        <taxon>fabids</taxon>
        <taxon>Fabales</taxon>
        <taxon>Fabaceae</taxon>
        <taxon>Papilionoideae</taxon>
        <taxon>50 kb inversion clade</taxon>
        <taxon>NPAAA clade</taxon>
        <taxon>Hologalegina</taxon>
        <taxon>IRL clade</taxon>
        <taxon>Trifolieae</taxon>
        <taxon>Trifolium</taxon>
    </lineage>
</organism>
<keyword evidence="4" id="KW-0378">Hydrolase</keyword>
<keyword evidence="4" id="KW-0547">Nucleotide-binding</keyword>
<feature type="region of interest" description="Disordered" evidence="2">
    <location>
        <begin position="149"/>
        <end position="181"/>
    </location>
</feature>
<evidence type="ECO:0000256" key="1">
    <source>
        <dbReference type="ARBA" id="ARBA00022884"/>
    </source>
</evidence>
<reference evidence="4 5" key="1">
    <citation type="journal article" date="2014" name="Am. J. Bot.">
        <title>Genome assembly and annotation for red clover (Trifolium pratense; Fabaceae).</title>
        <authorList>
            <person name="Istvanek J."/>
            <person name="Jaros M."/>
            <person name="Krenek A."/>
            <person name="Repkova J."/>
        </authorList>
    </citation>
    <scope>NUCLEOTIDE SEQUENCE [LARGE SCALE GENOMIC DNA]</scope>
    <source>
        <strain evidence="5">cv. Tatra</strain>
        <tissue evidence="4">Young leaves</tissue>
    </source>
</reference>
<accession>A0A2K3MKY7</accession>
<dbReference type="AlphaFoldDB" id="A0A2K3MKY7"/>
<dbReference type="Proteomes" id="UP000236291">
    <property type="component" value="Unassembled WGS sequence"/>
</dbReference>
<sequence>MKHGYPCLSLHGAKDQTDRESTISDFKSNVCNLLVATSIAARGLDVKELELVINFDVPNHYEDYVHRVGRTGRAGRKGCAITFISEDDARYAPDLVKALELSEQIVPDDLKSLADGFMAKVTQGLEQAHGTGYGGSGFKFNEEEDEVRKAAKKAQAKEYGFEEDKSDSEDEDDGIRKAGGDISQHPALAQILAATKAPPVPTPISATQLISNGGLPISLPSVVGLQTPTVLPGTGLPLATHDGAARAALAAINLQHNLAKIQSEALPEHYEAELEINDFPQNARWKVTHKETLGPISEWTGAAITTRGQYFPPGKVAGPGDRKLYLFIEGPSEQSVKRAKVELKRVLEDITNQALQLPGGTQP</sequence>
<protein>
    <submittedName>
        <fullName evidence="4">DEAD-box ATP-dependent RNA helicase 42-like protein</fullName>
    </submittedName>
</protein>
<evidence type="ECO:0000313" key="4">
    <source>
        <dbReference type="EMBL" id="PNX91424.1"/>
    </source>
</evidence>
<dbReference type="PROSITE" id="PS51194">
    <property type="entry name" value="HELICASE_CTER"/>
    <property type="match status" value="1"/>
</dbReference>
<reference evidence="4 5" key="2">
    <citation type="journal article" date="2017" name="Front. Plant Sci.">
        <title>Gene Classification and Mining of Molecular Markers Useful in Red Clover (Trifolium pratense) Breeding.</title>
        <authorList>
            <person name="Istvanek J."/>
            <person name="Dluhosova J."/>
            <person name="Dluhos P."/>
            <person name="Patkova L."/>
            <person name="Nedelnik J."/>
            <person name="Repkova J."/>
        </authorList>
    </citation>
    <scope>NUCLEOTIDE SEQUENCE [LARGE SCALE GENOMIC DNA]</scope>
    <source>
        <strain evidence="5">cv. Tatra</strain>
        <tissue evidence="4">Young leaves</tissue>
    </source>
</reference>
<proteinExistence type="predicted"/>
<dbReference type="EMBL" id="ASHM01066217">
    <property type="protein sequence ID" value="PNX91424.1"/>
    <property type="molecule type" value="Genomic_DNA"/>
</dbReference>
<dbReference type="ExpressionAtlas" id="A0A2K3MKY7">
    <property type="expression patterns" value="baseline"/>
</dbReference>
<dbReference type="CDD" id="cd18787">
    <property type="entry name" value="SF2_C_DEAD"/>
    <property type="match status" value="1"/>
</dbReference>